<evidence type="ECO:0000256" key="6">
    <source>
        <dbReference type="ARBA" id="ARBA00022833"/>
    </source>
</evidence>
<protein>
    <submittedName>
        <fullName evidence="9">Peptidase m20</fullName>
    </submittedName>
</protein>
<keyword evidence="6" id="KW-0862">Zinc</keyword>
<dbReference type="InterPro" id="IPR050072">
    <property type="entry name" value="Peptidase_M20A"/>
</dbReference>
<name>A0A498RDQ1_9FIRM</name>
<evidence type="ECO:0000256" key="5">
    <source>
        <dbReference type="ARBA" id="ARBA00022801"/>
    </source>
</evidence>
<dbReference type="PANTHER" id="PTHR43808">
    <property type="entry name" value="ACETYLORNITHINE DEACETYLASE"/>
    <property type="match status" value="1"/>
</dbReference>
<keyword evidence="8" id="KW-0482">Metalloprotease</keyword>
<keyword evidence="3" id="KW-0645">Protease</keyword>
<keyword evidence="4" id="KW-0479">Metal-binding</keyword>
<dbReference type="GO" id="GO:0006526">
    <property type="term" value="P:L-arginine biosynthetic process"/>
    <property type="evidence" value="ECO:0007669"/>
    <property type="project" value="TreeGrafter"/>
</dbReference>
<gene>
    <name evidence="9" type="ORF">LUCI_4896</name>
</gene>
<dbReference type="GO" id="GO:0008777">
    <property type="term" value="F:acetylornithine deacetylase activity"/>
    <property type="evidence" value="ECO:0007669"/>
    <property type="project" value="TreeGrafter"/>
</dbReference>
<dbReference type="GO" id="GO:0008237">
    <property type="term" value="F:metallopeptidase activity"/>
    <property type="evidence" value="ECO:0007669"/>
    <property type="project" value="UniProtKB-KW"/>
</dbReference>
<comment type="similarity">
    <text evidence="2">Belongs to the peptidase M20A family.</text>
</comment>
<dbReference type="Proteomes" id="UP000277811">
    <property type="component" value="Unassembled WGS sequence"/>
</dbReference>
<dbReference type="EMBL" id="UPPP01000127">
    <property type="protein sequence ID" value="VBB09601.1"/>
    <property type="molecule type" value="Genomic_DNA"/>
</dbReference>
<dbReference type="SUPFAM" id="SSF53187">
    <property type="entry name" value="Zn-dependent exopeptidases"/>
    <property type="match status" value="1"/>
</dbReference>
<keyword evidence="7" id="KW-0224">Dipeptidase</keyword>
<evidence type="ECO:0000313" key="9">
    <source>
        <dbReference type="EMBL" id="VBB09601.1"/>
    </source>
</evidence>
<evidence type="ECO:0000256" key="4">
    <source>
        <dbReference type="ARBA" id="ARBA00022723"/>
    </source>
</evidence>
<reference evidence="9 10" key="1">
    <citation type="submission" date="2018-06" db="EMBL/GenBank/DDBJ databases">
        <authorList>
            <person name="Strepis N."/>
        </authorList>
    </citation>
    <scope>NUCLEOTIDE SEQUENCE [LARGE SCALE GENOMIC DNA]</scope>
    <source>
        <strain evidence="9">LUCI</strain>
    </source>
</reference>
<dbReference type="SUPFAM" id="SSF55031">
    <property type="entry name" value="Bacterial exopeptidase dimerisation domain"/>
    <property type="match status" value="1"/>
</dbReference>
<dbReference type="AlphaFoldDB" id="A0A498RDQ1"/>
<dbReference type="GO" id="GO:0016805">
    <property type="term" value="F:dipeptidase activity"/>
    <property type="evidence" value="ECO:0007669"/>
    <property type="project" value="UniProtKB-KW"/>
</dbReference>
<keyword evidence="5" id="KW-0378">Hydrolase</keyword>
<evidence type="ECO:0000313" key="10">
    <source>
        <dbReference type="Proteomes" id="UP000277811"/>
    </source>
</evidence>
<evidence type="ECO:0000256" key="3">
    <source>
        <dbReference type="ARBA" id="ARBA00022670"/>
    </source>
</evidence>
<organism evidence="9 10">
    <name type="scientific">Lucifera butyrica</name>
    <dbReference type="NCBI Taxonomy" id="1351585"/>
    <lineage>
        <taxon>Bacteria</taxon>
        <taxon>Bacillati</taxon>
        <taxon>Bacillota</taxon>
        <taxon>Negativicutes</taxon>
        <taxon>Veillonellales</taxon>
        <taxon>Veillonellaceae</taxon>
        <taxon>Lucifera</taxon>
    </lineage>
</organism>
<dbReference type="InterPro" id="IPR036264">
    <property type="entry name" value="Bact_exopeptidase_dim_dom"/>
</dbReference>
<evidence type="ECO:0000256" key="1">
    <source>
        <dbReference type="ARBA" id="ARBA00001947"/>
    </source>
</evidence>
<dbReference type="Pfam" id="PF01546">
    <property type="entry name" value="Peptidase_M20"/>
    <property type="match status" value="1"/>
</dbReference>
<dbReference type="GO" id="GO:0008270">
    <property type="term" value="F:zinc ion binding"/>
    <property type="evidence" value="ECO:0007669"/>
    <property type="project" value="InterPro"/>
</dbReference>
<dbReference type="GO" id="GO:0006508">
    <property type="term" value="P:proteolysis"/>
    <property type="evidence" value="ECO:0007669"/>
    <property type="project" value="UniProtKB-KW"/>
</dbReference>
<dbReference type="InterPro" id="IPR002933">
    <property type="entry name" value="Peptidase_M20"/>
</dbReference>
<accession>A0A498RDQ1</accession>
<dbReference type="RefSeq" id="WP_122630374.1">
    <property type="nucleotide sequence ID" value="NZ_UPPP01000127.1"/>
</dbReference>
<proteinExistence type="inferred from homology"/>
<comment type="cofactor">
    <cofactor evidence="1">
        <name>Zn(2+)</name>
        <dbReference type="ChEBI" id="CHEBI:29105"/>
    </cofactor>
</comment>
<dbReference type="PANTHER" id="PTHR43808:SF31">
    <property type="entry name" value="N-ACETYL-L-CITRULLINE DEACETYLASE"/>
    <property type="match status" value="1"/>
</dbReference>
<dbReference type="Gene3D" id="3.30.70.360">
    <property type="match status" value="2"/>
</dbReference>
<dbReference type="Gene3D" id="3.40.630.10">
    <property type="entry name" value="Zn peptidases"/>
    <property type="match status" value="1"/>
</dbReference>
<sequence length="458" mass="49911">MINFAATAEKYRQELVILLEQWVRIPSVYDKETVTAEMPFGAGVAQALGWFENLGREAGFAAKSVDGYAVHAEYGTGQEYVYAFGHCDVVPAGEGWQSGPFRLVKSGDRLTGRGVIDDKGPLLAVFLALKLIRDKALPLKRRIRVVAGGNEESGFQCIRHYFRREPKPAYGFTPDAKFPVIHGEKGGVVLQITGPVANPALYIAGGEVHNTIPDSVVVKNCWVAKETLEPFLAAENLTWEAVREEGRVAGFKLTGLGGHSSKPENANNPLEKVFTLLPQVLKEKWLEDLAPLLNGGSRDGRIFGLTAQGRCGSMTLVTTVLRLEGGRFRATLSIRYPENVTLEEIRDKVGAYFQQHGLAGYEVKTIGNKRPHYMEPDSLLVRTLHGIYIKHTGDTASPVRVTSAGTYAAEMENSVIFGGEFPDGSAGNAHQAGEYGSEDAFVKAIGIYAEALWTLGNL</sequence>
<dbReference type="InterPro" id="IPR010964">
    <property type="entry name" value="M20A_pepV-rel"/>
</dbReference>
<keyword evidence="10" id="KW-1185">Reference proteome</keyword>
<evidence type="ECO:0000256" key="2">
    <source>
        <dbReference type="ARBA" id="ARBA00006247"/>
    </source>
</evidence>
<dbReference type="OrthoDB" id="9761532at2"/>
<evidence type="ECO:0000256" key="7">
    <source>
        <dbReference type="ARBA" id="ARBA00022997"/>
    </source>
</evidence>
<dbReference type="NCBIfam" id="TIGR01887">
    <property type="entry name" value="dipeptidaselike"/>
    <property type="match status" value="1"/>
</dbReference>
<evidence type="ECO:0000256" key="8">
    <source>
        <dbReference type="ARBA" id="ARBA00023049"/>
    </source>
</evidence>